<dbReference type="EMBL" id="VZBP01000050">
    <property type="protein sequence ID" value="MQO08848.1"/>
    <property type="molecule type" value="Genomic_DNA"/>
</dbReference>
<protein>
    <submittedName>
        <fullName evidence="1">Uncharacterized protein</fullName>
    </submittedName>
</protein>
<dbReference type="AlphaFoldDB" id="A0AA90VCW0"/>
<proteinExistence type="predicted"/>
<evidence type="ECO:0000313" key="1">
    <source>
        <dbReference type="EMBL" id="MQO08848.1"/>
    </source>
</evidence>
<comment type="caution">
    <text evidence="1">The sequence shown here is derived from an EMBL/GenBank/DDBJ whole genome shotgun (WGS) entry which is preliminary data.</text>
</comment>
<organism evidence="1 2">
    <name type="scientific">Segatella copri</name>
    <dbReference type="NCBI Taxonomy" id="165179"/>
    <lineage>
        <taxon>Bacteria</taxon>
        <taxon>Pseudomonadati</taxon>
        <taxon>Bacteroidota</taxon>
        <taxon>Bacteroidia</taxon>
        <taxon>Bacteroidales</taxon>
        <taxon>Prevotellaceae</taxon>
        <taxon>Segatella</taxon>
    </lineage>
</organism>
<reference evidence="2" key="1">
    <citation type="submission" date="2019-09" db="EMBL/GenBank/DDBJ databases">
        <title>Distinct polysaccharide growth profiles of human intestinal Prevotella copri isolates.</title>
        <authorList>
            <person name="Fehlner-Peach H."/>
            <person name="Magnabosco C."/>
            <person name="Raghavan V."/>
            <person name="Scher J.U."/>
            <person name="Tett A."/>
            <person name="Cox L.M."/>
            <person name="Gottsegen C."/>
            <person name="Watters A."/>
            <person name="Wiltshire- Gordon J.D."/>
            <person name="Segata N."/>
            <person name="Bonneau R."/>
            <person name="Littman D.R."/>
        </authorList>
    </citation>
    <scope>NUCLEOTIDE SEQUENCE [LARGE SCALE GENOMIC DNA]</scope>
    <source>
        <strain evidence="2">iA624</strain>
    </source>
</reference>
<gene>
    <name evidence="1" type="ORF">F7D57_03730</name>
</gene>
<dbReference type="Proteomes" id="UP000405805">
    <property type="component" value="Unassembled WGS sequence"/>
</dbReference>
<accession>A0AA90VCW0</accession>
<sequence>MEIKIIPTGGLCNRLRAIATTIAIAKHYKCSLSIYWNNSRGLKANFADLFEPIHIEKVHLIENTQWLYHINGTKDYLLRKLFLRLGNEQVVFNHSIYTQGDIYQKLKSNYKGNLLLISCYPMCTDYQIQNIFVPKRDLQLRIDQITSTFSKNMIGVHIRRTDNIASIKSSPIDVFIHLMQLEIEKEDTVKFYVASDEEEVKKELQDKFPGRVITLMDDTSRDSLEGMKFAVVDLFCLSKTKKILGSVASSYSQIAAEIGGIKIEYAKCNEN</sequence>
<evidence type="ECO:0000313" key="2">
    <source>
        <dbReference type="Proteomes" id="UP000405805"/>
    </source>
</evidence>
<dbReference type="RefSeq" id="WP_153096401.1">
    <property type="nucleotide sequence ID" value="NZ_VZBP01000050.1"/>
</dbReference>
<name>A0AA90VCW0_9BACT</name>
<dbReference type="Gene3D" id="3.40.50.11350">
    <property type="match status" value="1"/>
</dbReference>